<dbReference type="PANTHER" id="PTHR15396:SF1">
    <property type="entry name" value="RIBONUCLEASE P PROTEIN SUBUNIT P40"/>
    <property type="match status" value="1"/>
</dbReference>
<dbReference type="GO" id="GO:0000447">
    <property type="term" value="P:endonucleolytic cleavage in ITS1 to separate SSU-rRNA from 5.8S rRNA and LSU-rRNA from tricistronic rRNA transcript (SSU-rRNA, 5.8S rRNA, LSU-rRNA)"/>
    <property type="evidence" value="ECO:0007669"/>
    <property type="project" value="TreeGrafter"/>
</dbReference>
<dbReference type="GO" id="GO:0000172">
    <property type="term" value="C:ribonuclease MRP complex"/>
    <property type="evidence" value="ECO:0007669"/>
    <property type="project" value="TreeGrafter"/>
</dbReference>
<dbReference type="RefSeq" id="XP_033343275.1">
    <property type="nucleotide sequence ID" value="XM_033487384.1"/>
</dbReference>
<dbReference type="GO" id="GO:0030681">
    <property type="term" value="C:multimeric ribonuclease P complex"/>
    <property type="evidence" value="ECO:0007669"/>
    <property type="project" value="TreeGrafter"/>
</dbReference>
<name>A0A6J3JT48_9HYME</name>
<dbReference type="InterPro" id="IPR013893">
    <property type="entry name" value="RNase_P_Rpp40"/>
</dbReference>
<dbReference type="GO" id="GO:0000171">
    <property type="term" value="F:ribonuclease MRP activity"/>
    <property type="evidence" value="ECO:0007669"/>
    <property type="project" value="TreeGrafter"/>
</dbReference>
<dbReference type="Pfam" id="PF08584">
    <property type="entry name" value="Ribonuc_P_40"/>
    <property type="match status" value="1"/>
</dbReference>
<accession>A0A6J3JT48</accession>
<dbReference type="GO" id="GO:0001682">
    <property type="term" value="P:tRNA 5'-leader removal"/>
    <property type="evidence" value="ECO:0007669"/>
    <property type="project" value="InterPro"/>
</dbReference>
<dbReference type="GO" id="GO:0004526">
    <property type="term" value="F:ribonuclease P activity"/>
    <property type="evidence" value="ECO:0007669"/>
    <property type="project" value="TreeGrafter"/>
</dbReference>
<reference evidence="2" key="1">
    <citation type="submission" date="2025-08" db="UniProtKB">
        <authorList>
            <consortium name="RefSeq"/>
        </authorList>
    </citation>
    <scope>IDENTIFICATION</scope>
    <source>
        <tissue evidence="2">Muscle</tissue>
    </source>
</reference>
<proteinExistence type="predicted"/>
<dbReference type="PANTHER" id="PTHR15396">
    <property type="entry name" value="RIBONUCLEASE P PROTEIN SUBUNIT P40"/>
    <property type="match status" value="1"/>
</dbReference>
<evidence type="ECO:0000313" key="2">
    <source>
        <dbReference type="RefSeq" id="XP_033343275.1"/>
    </source>
</evidence>
<dbReference type="Proteomes" id="UP000504631">
    <property type="component" value="Unplaced"/>
</dbReference>
<organism evidence="1 2">
    <name type="scientific">Bombus vosnesenskii</name>
    <dbReference type="NCBI Taxonomy" id="207650"/>
    <lineage>
        <taxon>Eukaryota</taxon>
        <taxon>Metazoa</taxon>
        <taxon>Ecdysozoa</taxon>
        <taxon>Arthropoda</taxon>
        <taxon>Hexapoda</taxon>
        <taxon>Insecta</taxon>
        <taxon>Pterygota</taxon>
        <taxon>Neoptera</taxon>
        <taxon>Endopterygota</taxon>
        <taxon>Hymenoptera</taxon>
        <taxon>Apocrita</taxon>
        <taxon>Aculeata</taxon>
        <taxon>Apoidea</taxon>
        <taxon>Anthophila</taxon>
        <taxon>Apidae</taxon>
        <taxon>Bombus</taxon>
        <taxon>Pyrobombus</taxon>
    </lineage>
</organism>
<dbReference type="KEGG" id="bvk:117230220"/>
<protein>
    <submittedName>
        <fullName evidence="2">Ribonuclease P protein subunit p40-like isoform X1</fullName>
    </submittedName>
</protein>
<sequence>MLSPEVWNFKPPQHHFSTEKTNYKKTDVPDVVKLHYFNHSISLILPDAARIPDELRTCLSEDSDYYRVNGLNVFELINKEFIEAFVKKGELTLLTIGNRIDVDNSVAVTPTGHLILSLLTADFQKLGLEGKASFFDRKVQTRYVVTIDLKSENFTPGKKNYEHVQTSLQERLNTKFDVIVSWNPPDENLCPSSVAAWFHKRKYSVSLCQQTFLQRIEYSLPIPIISNEFDNDKFFEWLGIFSICGNLGSNIENDYVNTYKYPLSVINVGQVWYLQWTGFFTTKQIKTFYSIVEEYVSMKNSLPWVALHVQGFLDSPVSWDLKEHTFYTDGDNSYTIVFRPGAHSIIRKSLSSNNKPRIFQ</sequence>
<dbReference type="AlphaFoldDB" id="A0A6J3JT48"/>
<keyword evidence="1" id="KW-1185">Reference proteome</keyword>
<evidence type="ECO:0000313" key="1">
    <source>
        <dbReference type="Proteomes" id="UP000504631"/>
    </source>
</evidence>
<dbReference type="GeneID" id="117230220"/>
<gene>
    <name evidence="2" type="primary">LOC117230220</name>
</gene>